<evidence type="ECO:0000313" key="7">
    <source>
        <dbReference type="EMBL" id="QGR19058.1"/>
    </source>
</evidence>
<dbReference type="InterPro" id="IPR029060">
    <property type="entry name" value="PIN-like_dom_sf"/>
</dbReference>
<dbReference type="Pfam" id="PF01850">
    <property type="entry name" value="PIN"/>
    <property type="match status" value="1"/>
</dbReference>
<dbReference type="GO" id="GO:0016787">
    <property type="term" value="F:hydrolase activity"/>
    <property type="evidence" value="ECO:0007669"/>
    <property type="project" value="UniProtKB-KW"/>
</dbReference>
<name>A0A650CMR5_9CREN</name>
<evidence type="ECO:0000256" key="5">
    <source>
        <dbReference type="ARBA" id="ARBA00022842"/>
    </source>
</evidence>
<evidence type="ECO:0000256" key="3">
    <source>
        <dbReference type="ARBA" id="ARBA00022723"/>
    </source>
</evidence>
<dbReference type="SUPFAM" id="SSF88723">
    <property type="entry name" value="PIN domain-like"/>
    <property type="match status" value="1"/>
</dbReference>
<feature type="domain" description="PIN" evidence="6">
    <location>
        <begin position="17"/>
        <end position="76"/>
    </location>
</feature>
<evidence type="ECO:0000256" key="4">
    <source>
        <dbReference type="ARBA" id="ARBA00022801"/>
    </source>
</evidence>
<dbReference type="GO" id="GO:0004540">
    <property type="term" value="F:RNA nuclease activity"/>
    <property type="evidence" value="ECO:0007669"/>
    <property type="project" value="TreeGrafter"/>
</dbReference>
<dbReference type="KEGG" id="sazo:D1868_03065"/>
<dbReference type="Gene3D" id="3.40.50.1010">
    <property type="entry name" value="5'-nuclease"/>
    <property type="match status" value="1"/>
</dbReference>
<reference evidence="7 8" key="1">
    <citation type="submission" date="2019-10" db="EMBL/GenBank/DDBJ databases">
        <title>Genome Sequences from Six Type Strain Members of the Archaeal Family Sulfolobaceae: Acidianus ambivalens, Acidianus infernus, Metallosphaera prunae, Stygiolobus azoricus, Sulfolobus metallicus, and Sulfurisphaera ohwakuensis.</title>
        <authorList>
            <person name="Counts J.A."/>
            <person name="Kelly R.M."/>
        </authorList>
    </citation>
    <scope>NUCLEOTIDE SEQUENCE [LARGE SCALE GENOMIC DNA]</scope>
    <source>
        <strain evidence="7 8">FC6</strain>
    </source>
</reference>
<organism evidence="7 8">
    <name type="scientific">Stygiolobus azoricus</name>
    <dbReference type="NCBI Taxonomy" id="41675"/>
    <lineage>
        <taxon>Archaea</taxon>
        <taxon>Thermoproteota</taxon>
        <taxon>Thermoprotei</taxon>
        <taxon>Sulfolobales</taxon>
        <taxon>Sulfolobaceae</taxon>
        <taxon>Stygiolobus</taxon>
    </lineage>
</organism>
<dbReference type="OrthoDB" id="41519at2157"/>
<dbReference type="GO" id="GO:0046872">
    <property type="term" value="F:metal ion binding"/>
    <property type="evidence" value="ECO:0007669"/>
    <property type="project" value="UniProtKB-KW"/>
</dbReference>
<keyword evidence="1" id="KW-1277">Toxin-antitoxin system</keyword>
<dbReference type="Proteomes" id="UP000423396">
    <property type="component" value="Chromosome"/>
</dbReference>
<dbReference type="PANTHER" id="PTHR42740:SF1">
    <property type="entry name" value="RIBONUCLEASE VAPC3"/>
    <property type="match status" value="1"/>
</dbReference>
<sequence length="89" mass="10119">MTSIFNVIEFPPILKYASKLVILYPTKDDYALALKMMVKLRELGKPVGIVDLMIASIAVQRNMIVVSNDKDIEVIKEVEPRLEVTTFHN</sequence>
<keyword evidence="2" id="KW-0540">Nuclease</keyword>
<dbReference type="EMBL" id="CP045483">
    <property type="protein sequence ID" value="QGR19058.1"/>
    <property type="molecule type" value="Genomic_DNA"/>
</dbReference>
<dbReference type="AlphaFoldDB" id="A0A650CMR5"/>
<keyword evidence="4" id="KW-0378">Hydrolase</keyword>
<evidence type="ECO:0000256" key="1">
    <source>
        <dbReference type="ARBA" id="ARBA00022649"/>
    </source>
</evidence>
<evidence type="ECO:0000256" key="2">
    <source>
        <dbReference type="ARBA" id="ARBA00022722"/>
    </source>
</evidence>
<gene>
    <name evidence="7" type="ORF">D1868_03065</name>
</gene>
<protein>
    <submittedName>
        <fullName evidence="7">PIN domain-containing protein</fullName>
    </submittedName>
</protein>
<keyword evidence="5" id="KW-0460">Magnesium</keyword>
<accession>A0A650CMR5</accession>
<proteinExistence type="predicted"/>
<evidence type="ECO:0000313" key="8">
    <source>
        <dbReference type="Proteomes" id="UP000423396"/>
    </source>
</evidence>
<keyword evidence="8" id="KW-1185">Reference proteome</keyword>
<dbReference type="InterPro" id="IPR051749">
    <property type="entry name" value="PINc/VapC_TA_RNase"/>
</dbReference>
<keyword evidence="3" id="KW-0479">Metal-binding</keyword>
<dbReference type="PANTHER" id="PTHR42740">
    <property type="entry name" value="RIBONUCLEASE VAPC3"/>
    <property type="match status" value="1"/>
</dbReference>
<evidence type="ECO:0000259" key="6">
    <source>
        <dbReference type="Pfam" id="PF01850"/>
    </source>
</evidence>
<dbReference type="InterPro" id="IPR002716">
    <property type="entry name" value="PIN_dom"/>
</dbReference>